<dbReference type="Proteomes" id="UP000255165">
    <property type="component" value="Unassembled WGS sequence"/>
</dbReference>
<dbReference type="Pfam" id="PF00106">
    <property type="entry name" value="adh_short"/>
    <property type="match status" value="1"/>
</dbReference>
<dbReference type="SUPFAM" id="SSF51735">
    <property type="entry name" value="NAD(P)-binding Rossmann-fold domains"/>
    <property type="match status" value="1"/>
</dbReference>
<keyword evidence="3" id="KW-1185">Reference proteome</keyword>
<dbReference type="PANTHER" id="PTHR44147:SF2">
    <property type="entry name" value="DEHYDROGENASE_REDUCTASE SDR FAMILY MEMBER 1"/>
    <property type="match status" value="1"/>
</dbReference>
<protein>
    <submittedName>
        <fullName evidence="2">Short-chain dehydrogenase</fullName>
    </submittedName>
</protein>
<name>A0A370NQZ4_9BURK</name>
<dbReference type="InterPro" id="IPR036291">
    <property type="entry name" value="NAD(P)-bd_dom_sf"/>
</dbReference>
<comment type="similarity">
    <text evidence="1">Belongs to the short-chain dehydrogenases/reductases (SDR) family.</text>
</comment>
<dbReference type="PRINTS" id="PR00080">
    <property type="entry name" value="SDRFAMILY"/>
</dbReference>
<sequence>MRQAVTPAGVERRFIQFNPSGIAPLVQNYVFEAQAAEALQLGSATREENVVRSTDQPLVAVVTGGSRGAGKGIALALAAAGATVYVTGRSQQEGDADLPGTIWATAAEIDKAGGNGIAVPCDHRYDSQVSTVFERVSREQGRLDILVNNATFLHDELTVRAGFWQKSPDLVNILDVGLRSAYMASWHAAPLMVKQRSGLIAFTSSFGASCYMHGPAYGAQKAGVDKFAKDMAVDLRPHNVAAVSIWMGMLKTERSMRSLARSPDQYADFAERAETPAFTGRIIHALYRDPRLMDKTGRVLIGAEIAREYGIQDHEGRQPPSYREMLGGPVQAHPAIVD</sequence>
<organism evidence="2 3">
    <name type="scientific">Cupriavidus lacunae</name>
    <dbReference type="NCBI Taxonomy" id="2666307"/>
    <lineage>
        <taxon>Bacteria</taxon>
        <taxon>Pseudomonadati</taxon>
        <taxon>Pseudomonadota</taxon>
        <taxon>Betaproteobacteria</taxon>
        <taxon>Burkholderiales</taxon>
        <taxon>Burkholderiaceae</taxon>
        <taxon>Cupriavidus</taxon>
    </lineage>
</organism>
<evidence type="ECO:0000313" key="2">
    <source>
        <dbReference type="EMBL" id="RDK08021.1"/>
    </source>
</evidence>
<reference evidence="3" key="1">
    <citation type="submission" date="2018-06" db="EMBL/GenBank/DDBJ databases">
        <authorList>
            <person name="Feng T."/>
            <person name="Jeon C.O."/>
        </authorList>
    </citation>
    <scope>NUCLEOTIDE SEQUENCE [LARGE SCALE GENOMIC DNA]</scope>
    <source>
        <strain evidence="3">S23</strain>
    </source>
</reference>
<gene>
    <name evidence="2" type="ORF">DN412_23265</name>
</gene>
<proteinExistence type="inferred from homology"/>
<evidence type="ECO:0000313" key="3">
    <source>
        <dbReference type="Proteomes" id="UP000255165"/>
    </source>
</evidence>
<dbReference type="AlphaFoldDB" id="A0A370NQZ4"/>
<dbReference type="InterPro" id="IPR002347">
    <property type="entry name" value="SDR_fam"/>
</dbReference>
<dbReference type="Gene3D" id="3.40.50.720">
    <property type="entry name" value="NAD(P)-binding Rossmann-like Domain"/>
    <property type="match status" value="1"/>
</dbReference>
<accession>A0A370NQZ4</accession>
<dbReference type="EMBL" id="QKWJ01000032">
    <property type="protein sequence ID" value="RDK08021.1"/>
    <property type="molecule type" value="Genomic_DNA"/>
</dbReference>
<dbReference type="PRINTS" id="PR00081">
    <property type="entry name" value="GDHRDH"/>
</dbReference>
<evidence type="ECO:0000256" key="1">
    <source>
        <dbReference type="RuleBase" id="RU000363"/>
    </source>
</evidence>
<dbReference type="PANTHER" id="PTHR44147">
    <property type="entry name" value="DEHYDROGENASE/REDUCTASE SDR FAMILY MEMBER 1"/>
    <property type="match status" value="1"/>
</dbReference>
<comment type="caution">
    <text evidence="2">The sequence shown here is derived from an EMBL/GenBank/DDBJ whole genome shotgun (WGS) entry which is preliminary data.</text>
</comment>